<evidence type="ECO:0000256" key="1">
    <source>
        <dbReference type="SAM" id="MobiDB-lite"/>
    </source>
</evidence>
<dbReference type="OrthoDB" id="5872907at2"/>
<dbReference type="RefSeq" id="WP_102525174.1">
    <property type="nucleotide sequence ID" value="NZ_LT960612.1"/>
</dbReference>
<dbReference type="Proteomes" id="UP000235828">
    <property type="component" value="Chromosome B"/>
</dbReference>
<dbReference type="KEGG" id="vta:B1480"/>
<sequence length="283" mass="32762">MPTIVPSPFTEPNAKPDKEPEINTEPRAKPDKEPETNTEPNAKPEQEPKTTTEPSTNPKKEPELDNEPSSTLKQKKQDDWKWKPEPSFEETKLPIFSPNISAPKKLEHPLKNATSLTFMLGEDSYGHYLYGEGPIVKGAYSKFLKYVNHFKSNGIHLNRIMLHSPGGLVNEGLQIAYYIHDNNWTTDSDKYMRCYSSCGFIYAAGTTKRIQKGAEVGFHRPFFPSKPDTPEIIQQMYKEYQYFWQYIGGNKELYDIFMKNYGRDDMYILRTDNVNKFMNTETY</sequence>
<protein>
    <submittedName>
        <fullName evidence="2">Uncharacterized protein</fullName>
    </submittedName>
</protein>
<gene>
    <name evidence="2" type="ORF">VTAP4600_B1480</name>
</gene>
<keyword evidence="3" id="KW-1185">Reference proteome</keyword>
<organism evidence="2 3">
    <name type="scientific">Vibrio tapetis subsp. tapetis</name>
    <dbReference type="NCBI Taxonomy" id="1671868"/>
    <lineage>
        <taxon>Bacteria</taxon>
        <taxon>Pseudomonadati</taxon>
        <taxon>Pseudomonadota</taxon>
        <taxon>Gammaproteobacteria</taxon>
        <taxon>Vibrionales</taxon>
        <taxon>Vibrionaceae</taxon>
        <taxon>Vibrio</taxon>
    </lineage>
</organism>
<dbReference type="SUPFAM" id="SSF52096">
    <property type="entry name" value="ClpP/crotonase"/>
    <property type="match status" value="1"/>
</dbReference>
<evidence type="ECO:0000313" key="3">
    <source>
        <dbReference type="Proteomes" id="UP000235828"/>
    </source>
</evidence>
<accession>A0A2N8ZMD6</accession>
<dbReference type="InterPro" id="IPR029045">
    <property type="entry name" value="ClpP/crotonase-like_dom_sf"/>
</dbReference>
<feature type="compositionally biased region" description="Basic and acidic residues" evidence="1">
    <location>
        <begin position="14"/>
        <end position="35"/>
    </location>
</feature>
<name>A0A2N8ZMD6_9VIBR</name>
<feature type="region of interest" description="Disordered" evidence="1">
    <location>
        <begin position="1"/>
        <end position="82"/>
    </location>
</feature>
<dbReference type="EMBL" id="LT960612">
    <property type="protein sequence ID" value="SON53091.1"/>
    <property type="molecule type" value="Genomic_DNA"/>
</dbReference>
<evidence type="ECO:0000313" key="2">
    <source>
        <dbReference type="EMBL" id="SON53091.1"/>
    </source>
</evidence>
<dbReference type="AlphaFoldDB" id="A0A2N8ZMD6"/>
<proteinExistence type="predicted"/>
<dbReference type="Gene3D" id="3.90.226.10">
    <property type="entry name" value="2-enoyl-CoA Hydratase, Chain A, domain 1"/>
    <property type="match status" value="1"/>
</dbReference>
<reference evidence="2 3" key="1">
    <citation type="submission" date="2017-10" db="EMBL/GenBank/DDBJ databases">
        <authorList>
            <person name="Banno H."/>
            <person name="Chua N.-H."/>
        </authorList>
    </citation>
    <scope>NUCLEOTIDE SEQUENCE [LARGE SCALE GENOMIC DNA]</scope>
    <source>
        <strain evidence="2">Vibrio tapetis CECT4600</strain>
    </source>
</reference>